<sequence length="782" mass="85978">MPRAVDPLISACEDILKHHRVPSFYVCTGIQGISLRPAVRVQGLRDLLALPLSPSQHLQLRARYGKARIVPASKVTIENQDAFVTALVDSVVGKIESVLGIQTTDVGAVLSHLCIDTSGGASMLHALQGCVNNAFGTLIVLLPSGHSGGVLTFQHKDRSMTLPGNVADVAKGFDGIFINTMMTSTPITSGRRLALVFHLTGVHKTPTGPSRLPLNSTGRAAELRTLANGPLPECQRIACGIDYLDDALRDADEKCLDDYDFHKPYEQYSEEEDEPLFPQLWSKHAHLADLLVATGCFDVALVRSTESEGDENEVDTSAYGWPRLSSAFHRLLRRWLHTENQRSSVPALLSHLAGLPKEAPRCLEQPFFGSFLKACWYDVQSHSPFADGTDAHCLLLDWHFETISPDLVHCDWLGDRLPLALVATIDAFLRPRRFGSCAGPCSRDVGLWRLDHVPIALMTAIESQPGVPTTPYTDAIVHALDAIPVAHWPWRPVCEFTSAQGAALLSCMHLCNRVDPALLDVLVALCSENESKSNSSDHAVVKFFQAQPRVLVLDAAVTSRLVAFLLTNAAMLPELVKRSTRWWTLDAYAQLVADEILATPVGDCVLARVQAWVATLPSTPEANRQVVFVALAKLYSEKSLACCRSILGWLATTCREAFLRSGTLEPVAGINDCVLDDIFVNYRHCAECNALHRFLLDGTKVQRQMRRRVCPHVHATATAHDGWLRLEPERIDGHWATRLRKVQQAGRMPIADAARANKDHAHDTKCVRLLQAVLAHLETTVA</sequence>
<dbReference type="OrthoDB" id="27483at2759"/>
<organism evidence="1 2">
    <name type="scientific">Saprolegnia parasitica (strain CBS 223.65)</name>
    <dbReference type="NCBI Taxonomy" id="695850"/>
    <lineage>
        <taxon>Eukaryota</taxon>
        <taxon>Sar</taxon>
        <taxon>Stramenopiles</taxon>
        <taxon>Oomycota</taxon>
        <taxon>Saprolegniomycetes</taxon>
        <taxon>Saprolegniales</taxon>
        <taxon>Saprolegniaceae</taxon>
        <taxon>Saprolegnia</taxon>
    </lineage>
</organism>
<dbReference type="AlphaFoldDB" id="A0A067C0Z2"/>
<protein>
    <submittedName>
        <fullName evidence="1">Uncharacterized protein</fullName>
    </submittedName>
</protein>
<gene>
    <name evidence="1" type="ORF">SPRG_10285</name>
</gene>
<reference evidence="1 2" key="1">
    <citation type="journal article" date="2013" name="PLoS Genet.">
        <title>Distinctive expansion of potential virulence genes in the genome of the oomycete fish pathogen Saprolegnia parasitica.</title>
        <authorList>
            <person name="Jiang R.H."/>
            <person name="de Bruijn I."/>
            <person name="Haas B.J."/>
            <person name="Belmonte R."/>
            <person name="Lobach L."/>
            <person name="Christie J."/>
            <person name="van den Ackerveken G."/>
            <person name="Bottin A."/>
            <person name="Bulone V."/>
            <person name="Diaz-Moreno S.M."/>
            <person name="Dumas B."/>
            <person name="Fan L."/>
            <person name="Gaulin E."/>
            <person name="Govers F."/>
            <person name="Grenville-Briggs L.J."/>
            <person name="Horner N.R."/>
            <person name="Levin J.Z."/>
            <person name="Mammella M."/>
            <person name="Meijer H.J."/>
            <person name="Morris P."/>
            <person name="Nusbaum C."/>
            <person name="Oome S."/>
            <person name="Phillips A.J."/>
            <person name="van Rooyen D."/>
            <person name="Rzeszutek E."/>
            <person name="Saraiva M."/>
            <person name="Secombes C.J."/>
            <person name="Seidl M.F."/>
            <person name="Snel B."/>
            <person name="Stassen J.H."/>
            <person name="Sykes S."/>
            <person name="Tripathy S."/>
            <person name="van den Berg H."/>
            <person name="Vega-Arreguin J.C."/>
            <person name="Wawra S."/>
            <person name="Young S.K."/>
            <person name="Zeng Q."/>
            <person name="Dieguez-Uribeondo J."/>
            <person name="Russ C."/>
            <person name="Tyler B.M."/>
            <person name="van West P."/>
        </authorList>
    </citation>
    <scope>NUCLEOTIDE SEQUENCE [LARGE SCALE GENOMIC DNA]</scope>
    <source>
        <strain evidence="1 2">CBS 223.65</strain>
    </source>
</reference>
<name>A0A067C0Z2_SAPPC</name>
<evidence type="ECO:0000313" key="2">
    <source>
        <dbReference type="Proteomes" id="UP000030745"/>
    </source>
</evidence>
<dbReference type="KEGG" id="spar:SPRG_10285"/>
<dbReference type="VEuPathDB" id="FungiDB:SPRG_10285"/>
<dbReference type="EMBL" id="KK583241">
    <property type="protein sequence ID" value="KDO24469.1"/>
    <property type="molecule type" value="Genomic_DNA"/>
</dbReference>
<dbReference type="GeneID" id="24132404"/>
<dbReference type="OMA" id="PSCIANA"/>
<keyword evidence="2" id="KW-1185">Reference proteome</keyword>
<evidence type="ECO:0000313" key="1">
    <source>
        <dbReference type="EMBL" id="KDO24469.1"/>
    </source>
</evidence>
<proteinExistence type="predicted"/>
<dbReference type="Proteomes" id="UP000030745">
    <property type="component" value="Unassembled WGS sequence"/>
</dbReference>
<dbReference type="RefSeq" id="XP_012204735.1">
    <property type="nucleotide sequence ID" value="XM_012349345.1"/>
</dbReference>
<accession>A0A067C0Z2</accession>